<gene>
    <name evidence="2" type="ORF">K1J50_18605</name>
</gene>
<feature type="compositionally biased region" description="Low complexity" evidence="1">
    <location>
        <begin position="134"/>
        <end position="145"/>
    </location>
</feature>
<keyword evidence="3" id="KW-1185">Reference proteome</keyword>
<name>A0ABS7F786_9PROT</name>
<comment type="caution">
    <text evidence="2">The sequence shown here is derived from an EMBL/GenBank/DDBJ whole genome shotgun (WGS) entry which is preliminary data.</text>
</comment>
<evidence type="ECO:0000313" key="2">
    <source>
        <dbReference type="EMBL" id="MBW8271488.1"/>
    </source>
</evidence>
<proteinExistence type="predicted"/>
<protein>
    <submittedName>
        <fullName evidence="2">Uncharacterized protein</fullName>
    </submittedName>
</protein>
<dbReference type="EMBL" id="JAHZUY010000114">
    <property type="protein sequence ID" value="MBW8271488.1"/>
    <property type="molecule type" value="Genomic_DNA"/>
</dbReference>
<reference evidence="2 3" key="1">
    <citation type="submission" date="2021-08" db="EMBL/GenBank/DDBJ databases">
        <title>Caldovatus sediminis gen. nov., sp. nov., a moderately thermophilic bacterium isolated from a hot spring.</title>
        <authorList>
            <person name="Hu C.-J."/>
            <person name="Li W.-J."/>
            <person name="Xian W.-D."/>
        </authorList>
    </citation>
    <scope>NUCLEOTIDE SEQUENCE [LARGE SCALE GENOMIC DNA]</scope>
    <source>
        <strain evidence="2 3">SYSU G05006</strain>
    </source>
</reference>
<evidence type="ECO:0000313" key="3">
    <source>
        <dbReference type="Proteomes" id="UP001519924"/>
    </source>
</evidence>
<organism evidence="2 3">
    <name type="scientific">Caldovatus aquaticus</name>
    <dbReference type="NCBI Taxonomy" id="2865671"/>
    <lineage>
        <taxon>Bacteria</taxon>
        <taxon>Pseudomonadati</taxon>
        <taxon>Pseudomonadota</taxon>
        <taxon>Alphaproteobacteria</taxon>
        <taxon>Acetobacterales</taxon>
        <taxon>Roseomonadaceae</taxon>
        <taxon>Caldovatus</taxon>
    </lineage>
</organism>
<accession>A0ABS7F786</accession>
<evidence type="ECO:0000256" key="1">
    <source>
        <dbReference type="SAM" id="MobiDB-lite"/>
    </source>
</evidence>
<feature type="region of interest" description="Disordered" evidence="1">
    <location>
        <begin position="131"/>
        <end position="263"/>
    </location>
</feature>
<sequence length="263" mass="27413">MPLYLLEPVRARLADPAWSASLHRSFCLVAARSEGQARELAARTLTRADGSLAEADASPSFALEIRAGKAASRRPTGSGATPRMPSPWLQLRLVEAREMPLAALADAGGALADAGEPRIVLPAAAAVPLPPTQADRAASAGTASAMPPDREEGSRPCRAAAPGRKAAAAAPAGASGRPRKAKPTADRRTKTAKPAIRTPKRRVGMPGQAKPRKPAGATRARAAARAVPPKRQTAAAARRPQPKRNTRPRPGGKPTRGRRGRRA</sequence>
<dbReference type="RefSeq" id="WP_220119241.1">
    <property type="nucleotide sequence ID" value="NZ_JAHZUY010000114.1"/>
</dbReference>
<feature type="compositionally biased region" description="Low complexity" evidence="1">
    <location>
        <begin position="158"/>
        <end position="176"/>
    </location>
</feature>
<feature type="compositionally biased region" description="Low complexity" evidence="1">
    <location>
        <begin position="214"/>
        <end position="239"/>
    </location>
</feature>
<dbReference type="Proteomes" id="UP001519924">
    <property type="component" value="Unassembled WGS sequence"/>
</dbReference>